<keyword evidence="6" id="KW-0375">Hydrogen ion transport</keyword>
<evidence type="ECO:0000256" key="6">
    <source>
        <dbReference type="ARBA" id="ARBA00022781"/>
    </source>
</evidence>
<dbReference type="PANTHER" id="PTHR11410">
    <property type="entry name" value="ATP SYNTHASE SUBUNIT A"/>
    <property type="match status" value="1"/>
</dbReference>
<dbReference type="OrthoDB" id="10052144at2759"/>
<reference evidence="15" key="2">
    <citation type="journal article" date="2010" name="Nature">
        <title>The Amphimedon queenslandica genome and the evolution of animal complexity.</title>
        <authorList>
            <person name="Srivastava M."/>
            <person name="Simakov O."/>
            <person name="Chapman J."/>
            <person name="Fahey B."/>
            <person name="Gauthier M.E."/>
            <person name="Mitros T."/>
            <person name="Richards G.S."/>
            <person name="Conaco C."/>
            <person name="Dacre M."/>
            <person name="Hellsten U."/>
            <person name="Larroux C."/>
            <person name="Putnam N.H."/>
            <person name="Stanke M."/>
            <person name="Adamska M."/>
            <person name="Darling A."/>
            <person name="Degnan S.M."/>
            <person name="Oakley T.H."/>
            <person name="Plachetzki D.C."/>
            <person name="Zhai Y."/>
            <person name="Adamski M."/>
            <person name="Calcino A."/>
            <person name="Cummins S.F."/>
            <person name="Goodstein D.M."/>
            <person name="Harris C."/>
            <person name="Jackson D.J."/>
            <person name="Leys S.P."/>
            <person name="Shu S."/>
            <person name="Woodcroft B.J."/>
            <person name="Vervoort M."/>
            <person name="Kosik K.S."/>
            <person name="Manning G."/>
            <person name="Degnan B.M."/>
            <person name="Rokhsar D.S."/>
        </authorList>
    </citation>
    <scope>NUCLEOTIDE SEQUENCE [LARGE SCALE GENOMIC DNA]</scope>
</reference>
<feature type="transmembrane region" description="Helical" evidence="12">
    <location>
        <begin position="72"/>
        <end position="96"/>
    </location>
</feature>
<evidence type="ECO:0000256" key="3">
    <source>
        <dbReference type="ARBA" id="ARBA00022448"/>
    </source>
</evidence>
<evidence type="ECO:0000256" key="12">
    <source>
        <dbReference type="SAM" id="Phobius"/>
    </source>
</evidence>
<dbReference type="SUPFAM" id="SSF81336">
    <property type="entry name" value="F1F0 ATP synthase subunit A"/>
    <property type="match status" value="1"/>
</dbReference>
<dbReference type="InterPro" id="IPR023011">
    <property type="entry name" value="ATP_synth_F0_asu_AS"/>
</dbReference>
<keyword evidence="4" id="KW-0138">CF(0)</keyword>
<dbReference type="PROSITE" id="PS00449">
    <property type="entry name" value="ATPASE_A"/>
    <property type="match status" value="1"/>
</dbReference>
<keyword evidence="7 12" id="KW-1133">Transmembrane helix</keyword>
<dbReference type="GeneID" id="4794363"/>
<dbReference type="GO" id="GO:0045259">
    <property type="term" value="C:proton-transporting ATP synthase complex"/>
    <property type="evidence" value="ECO:0007669"/>
    <property type="project" value="UniProtKB-KW"/>
</dbReference>
<dbReference type="InterPro" id="IPR035908">
    <property type="entry name" value="F0_ATP_A_sf"/>
</dbReference>
<geneLocation type="mitochondrion" evidence="13"/>
<dbReference type="Proteomes" id="UP000007879">
    <property type="component" value="Unassembled WGS sequence"/>
</dbReference>
<evidence type="ECO:0000256" key="5">
    <source>
        <dbReference type="ARBA" id="ARBA00022692"/>
    </source>
</evidence>
<keyword evidence="10" id="KW-0066">ATP synthesis</keyword>
<dbReference type="RefSeq" id="YP_001031205.1">
    <property type="nucleotide sequence ID" value="NC_008944.1"/>
</dbReference>
<feature type="transmembrane region" description="Helical" evidence="12">
    <location>
        <begin position="173"/>
        <end position="196"/>
    </location>
</feature>
<comment type="similarity">
    <text evidence="2">Belongs to the ATPase A chain family.</text>
</comment>
<keyword evidence="9 12" id="KW-0472">Membrane</keyword>
<dbReference type="EnsemblMetazoa" id="GeneID_4794363_t1">
    <property type="protein sequence ID" value="YP_001031205.1"/>
    <property type="gene ID" value="GeneID_4794363"/>
</dbReference>
<dbReference type="Gene3D" id="1.20.120.220">
    <property type="entry name" value="ATP synthase, F0 complex, subunit A"/>
    <property type="match status" value="1"/>
</dbReference>
<dbReference type="NCBIfam" id="TIGR01131">
    <property type="entry name" value="ATP_synt_6_or_A"/>
    <property type="match status" value="1"/>
</dbReference>
<dbReference type="GO" id="GO:0046933">
    <property type="term" value="F:proton-transporting ATP synthase activity, rotational mechanism"/>
    <property type="evidence" value="ECO:0007669"/>
    <property type="project" value="TreeGrafter"/>
</dbReference>
<comment type="subcellular location">
    <subcellularLocation>
        <location evidence="1 11">Mitochondrion inner membrane</location>
        <topology evidence="1 11">Multi-pass membrane protein</topology>
    </subcellularLocation>
</comment>
<sequence>MIATYFDQFNIVSLVGPFTNSWMMMMGALIVILLFLIGKRVIPNVWQSIMELAYANIRGMVYDNLGKPGQKYFPFILSLFMFIVVLNGLGVFPYVFTPTVHIIITFGMSLSIIIGVTLLGFWGFGGNFLSILMPAGAPMVLAPFLIVVEAISYVSRAISLGVRLAANLIAGHLLFSIISGFAFSMLVGGLALLGLFPMLIMVFITLLEMAVAGIQAYVFCLLTTIYLGDTIALH</sequence>
<dbReference type="PRINTS" id="PR00123">
    <property type="entry name" value="ATPASEA"/>
</dbReference>
<evidence type="ECO:0000256" key="9">
    <source>
        <dbReference type="ARBA" id="ARBA00023136"/>
    </source>
</evidence>
<dbReference type="AlphaFoldDB" id="A2T564"/>
<dbReference type="InterPro" id="IPR000568">
    <property type="entry name" value="ATP_synth_F0_asu"/>
</dbReference>
<evidence type="ECO:0000256" key="8">
    <source>
        <dbReference type="ARBA" id="ARBA00023065"/>
    </source>
</evidence>
<dbReference type="Pfam" id="PF00119">
    <property type="entry name" value="ATP-synt_A"/>
    <property type="match status" value="1"/>
</dbReference>
<evidence type="ECO:0000256" key="7">
    <source>
        <dbReference type="ARBA" id="ARBA00022989"/>
    </source>
</evidence>
<evidence type="ECO:0000313" key="13">
    <source>
        <dbReference type="EMBL" id="ABI48994.1"/>
    </source>
</evidence>
<feature type="transmembrane region" description="Helical" evidence="12">
    <location>
        <begin position="20"/>
        <end position="38"/>
    </location>
</feature>
<protein>
    <recommendedName>
        <fullName evidence="11">ATP synthase subunit a</fullName>
    </recommendedName>
</protein>
<feature type="transmembrane region" description="Helical" evidence="12">
    <location>
        <begin position="131"/>
        <end position="153"/>
    </location>
</feature>
<dbReference type="FunFam" id="1.20.120.220:FF:000003">
    <property type="entry name" value="ATP synthase subunit a"/>
    <property type="match status" value="1"/>
</dbReference>
<feature type="transmembrane region" description="Helical" evidence="12">
    <location>
        <begin position="102"/>
        <end position="124"/>
    </location>
</feature>
<dbReference type="KEGG" id="aqu:4794363"/>
<reference evidence="14" key="3">
    <citation type="submission" date="2024-06" db="UniProtKB">
        <authorList>
            <consortium name="EnsemblMetazoa"/>
        </authorList>
    </citation>
    <scope>IDENTIFICATION</scope>
</reference>
<dbReference type="GO" id="GO:0005743">
    <property type="term" value="C:mitochondrial inner membrane"/>
    <property type="evidence" value="ECO:0007669"/>
    <property type="project" value="UniProtKB-SubCell"/>
</dbReference>
<keyword evidence="5 12" id="KW-0812">Transmembrane</keyword>
<gene>
    <name evidence="13" type="primary">atp6</name>
    <name evidence="14" type="synonym">4794363</name>
</gene>
<evidence type="ECO:0000256" key="4">
    <source>
        <dbReference type="ARBA" id="ARBA00022547"/>
    </source>
</evidence>
<evidence type="ECO:0000256" key="2">
    <source>
        <dbReference type="ARBA" id="ARBA00006810"/>
    </source>
</evidence>
<name>A2T564_AMPQE</name>
<keyword evidence="3" id="KW-0813">Transport</keyword>
<evidence type="ECO:0000313" key="14">
    <source>
        <dbReference type="EnsemblMetazoa" id="YP_001031205.1"/>
    </source>
</evidence>
<evidence type="ECO:0000256" key="1">
    <source>
        <dbReference type="ARBA" id="ARBA00004448"/>
    </source>
</evidence>
<feature type="transmembrane region" description="Helical" evidence="12">
    <location>
        <begin position="203"/>
        <end position="227"/>
    </location>
</feature>
<dbReference type="InterPro" id="IPR045083">
    <property type="entry name" value="ATP_synth_F0_asu_bact/mt"/>
</dbReference>
<evidence type="ECO:0000256" key="11">
    <source>
        <dbReference type="RuleBase" id="RU004450"/>
    </source>
</evidence>
<dbReference type="CDD" id="cd00310">
    <property type="entry name" value="ATP-synt_Fo_a_6"/>
    <property type="match status" value="1"/>
</dbReference>
<proteinExistence type="inferred from homology"/>
<evidence type="ECO:0000256" key="10">
    <source>
        <dbReference type="ARBA" id="ARBA00023310"/>
    </source>
</evidence>
<dbReference type="HAMAP" id="MF_01393">
    <property type="entry name" value="ATP_synth_a_bact"/>
    <property type="match status" value="1"/>
</dbReference>
<keyword evidence="15" id="KW-1185">Reference proteome</keyword>
<accession>A2T564</accession>
<evidence type="ECO:0000313" key="15">
    <source>
        <dbReference type="Proteomes" id="UP000007879"/>
    </source>
</evidence>
<keyword evidence="8" id="KW-0406">Ion transport</keyword>
<dbReference type="EMBL" id="DQ915601">
    <property type="protein sequence ID" value="ABI48994.1"/>
    <property type="molecule type" value="Genomic_DNA"/>
</dbReference>
<organism evidence="13">
    <name type="scientific">Amphimedon queenslandica</name>
    <name type="common">Sponge</name>
    <dbReference type="NCBI Taxonomy" id="400682"/>
    <lineage>
        <taxon>Eukaryota</taxon>
        <taxon>Metazoa</taxon>
        <taxon>Porifera</taxon>
        <taxon>Demospongiae</taxon>
        <taxon>Heteroscleromorpha</taxon>
        <taxon>Haplosclerida</taxon>
        <taxon>Niphatidae</taxon>
        <taxon>Amphimedon</taxon>
    </lineage>
</organism>
<dbReference type="PANTHER" id="PTHR11410:SF0">
    <property type="entry name" value="ATP SYNTHASE SUBUNIT A"/>
    <property type="match status" value="1"/>
</dbReference>
<keyword evidence="13" id="KW-0496">Mitochondrion</keyword>
<reference evidence="13" key="1">
    <citation type="journal article" date="2007" name="Mol. Biol. Evol.">
        <title>Mitochondrial diversity of early-branching metazoa is revealed by the complete mt genome of a haplosclerid demosponge.</title>
        <authorList>
            <person name="Erpenbeck D."/>
            <person name="Voigt O."/>
            <person name="Adamski M."/>
            <person name="Adamska M."/>
            <person name="Hooper J."/>
            <person name="Worheide G."/>
            <person name="Degnan B."/>
        </authorList>
    </citation>
    <scope>NUCLEOTIDE SEQUENCE</scope>
</reference>